<dbReference type="NCBIfam" id="TIGR00254">
    <property type="entry name" value="GGDEF"/>
    <property type="match status" value="1"/>
</dbReference>
<feature type="domain" description="GGDEF" evidence="3">
    <location>
        <begin position="79"/>
        <end position="119"/>
    </location>
</feature>
<accession>Q1Q1J5</accession>
<comment type="catalytic activity">
    <reaction evidence="2">
        <text>2 GTP = 3',3'-c-di-GMP + 2 diphosphate</text>
        <dbReference type="Rhea" id="RHEA:24898"/>
        <dbReference type="ChEBI" id="CHEBI:33019"/>
        <dbReference type="ChEBI" id="CHEBI:37565"/>
        <dbReference type="ChEBI" id="CHEBI:58805"/>
        <dbReference type="EC" id="2.7.7.65"/>
    </reaction>
</comment>
<dbReference type="PANTHER" id="PTHR45138">
    <property type="entry name" value="REGULATORY COMPONENTS OF SENSORY TRANSDUCTION SYSTEM"/>
    <property type="match status" value="1"/>
</dbReference>
<organism evidence="4">
    <name type="scientific">Kuenenia stuttgartiensis</name>
    <dbReference type="NCBI Taxonomy" id="174633"/>
    <lineage>
        <taxon>Bacteria</taxon>
        <taxon>Pseudomonadati</taxon>
        <taxon>Planctomycetota</taxon>
        <taxon>Candidatus Brocadiia</taxon>
        <taxon>Candidatus Brocadiales</taxon>
        <taxon>Candidatus Brocadiaceae</taxon>
        <taxon>Candidatus Kuenenia</taxon>
    </lineage>
</organism>
<dbReference type="PANTHER" id="PTHR45138:SF9">
    <property type="entry name" value="DIGUANYLATE CYCLASE DGCM-RELATED"/>
    <property type="match status" value="1"/>
</dbReference>
<evidence type="ECO:0000313" key="5">
    <source>
        <dbReference type="EMBL" id="QII10906.1"/>
    </source>
</evidence>
<dbReference type="GO" id="GO:0043709">
    <property type="term" value="P:cell adhesion involved in single-species biofilm formation"/>
    <property type="evidence" value="ECO:0007669"/>
    <property type="project" value="TreeGrafter"/>
</dbReference>
<gene>
    <name evidence="5" type="ORF">KsCSTR_15270</name>
    <name evidence="4" type="ORF">kuste3124</name>
</gene>
<dbReference type="EMBL" id="CP049055">
    <property type="protein sequence ID" value="QII10906.1"/>
    <property type="molecule type" value="Genomic_DNA"/>
</dbReference>
<dbReference type="InterPro" id="IPR043128">
    <property type="entry name" value="Rev_trsase/Diguanyl_cyclase"/>
</dbReference>
<dbReference type="RefSeq" id="WP_099324329.1">
    <property type="nucleotide sequence ID" value="NZ_CP049055.1"/>
</dbReference>
<dbReference type="EC" id="2.7.7.65" evidence="1"/>
<name>Q1Q1J5_KUEST</name>
<dbReference type="InterPro" id="IPR000160">
    <property type="entry name" value="GGDEF_dom"/>
</dbReference>
<dbReference type="InterPro" id="IPR050469">
    <property type="entry name" value="Diguanylate_Cyclase"/>
</dbReference>
<dbReference type="Pfam" id="PF00990">
    <property type="entry name" value="GGDEF"/>
    <property type="match status" value="1"/>
</dbReference>
<protein>
    <recommendedName>
        <fullName evidence="1">diguanylate cyclase</fullName>
        <ecNumber evidence="1">2.7.7.65</ecNumber>
    </recommendedName>
</protein>
<reference evidence="4" key="1">
    <citation type="journal article" date="2006" name="Nature">
        <title>Deciphering the evolution and metabolism of an anammox bacterium from a community genome.</title>
        <authorList>
            <person name="Strous M."/>
            <person name="Pelletier E."/>
            <person name="Mangenot S."/>
            <person name="Rattei T."/>
            <person name="Lehner A."/>
            <person name="Taylor M.W."/>
            <person name="Horn M."/>
            <person name="Daims H."/>
            <person name="Bartol-Mavel D."/>
            <person name="Wincker P."/>
            <person name="Barbe V."/>
            <person name="Fonknechten N."/>
            <person name="Vallenet D."/>
            <person name="Segurens B."/>
            <person name="Schenowitz-Truong C."/>
            <person name="Medigue C."/>
            <person name="Collingro A."/>
            <person name="Snel B."/>
            <person name="Dutilh B.E."/>
            <person name="OpDenCamp H.J.M."/>
            <person name="vanDerDrift C."/>
            <person name="Cirpus I."/>
            <person name="vanDePas-Schoonen K.T."/>
            <person name="Harhangi H.R."/>
            <person name="vanNiftrik L."/>
            <person name="Schmid M."/>
            <person name="Keltjens J."/>
            <person name="vanDeVossenberg J."/>
            <person name="Kartal B."/>
            <person name="Meier H."/>
            <person name="Frishman D."/>
            <person name="Huynen M.A."/>
            <person name="Mewes H."/>
            <person name="Weissenbach J."/>
            <person name="Jetten M.S.M."/>
            <person name="Wagner M."/>
            <person name="LePaslier D."/>
        </authorList>
    </citation>
    <scope>NUCLEOTIDE SEQUENCE</scope>
</reference>
<dbReference type="GO" id="GO:0005886">
    <property type="term" value="C:plasma membrane"/>
    <property type="evidence" value="ECO:0007669"/>
    <property type="project" value="TreeGrafter"/>
</dbReference>
<dbReference type="SUPFAM" id="SSF55073">
    <property type="entry name" value="Nucleotide cyclase"/>
    <property type="match status" value="1"/>
</dbReference>
<proteinExistence type="predicted"/>
<sequence length="128" mass="14817">MRLRSPYYGEMAIGMVLMIKKEKGFWDDRDMRKLLLVYAGLASSALYRVRLMEFTKHAAITDALTDVYNRRFFEDMFEKQLALTISIGVSSFPSHETECSALLRSADKALYRAKEKSRDKVEVSYVID</sequence>
<dbReference type="GO" id="GO:0052621">
    <property type="term" value="F:diguanylate cyclase activity"/>
    <property type="evidence" value="ECO:0007669"/>
    <property type="project" value="UniProtKB-EC"/>
</dbReference>
<dbReference type="Proteomes" id="UP000501926">
    <property type="component" value="Chromosome"/>
</dbReference>
<evidence type="ECO:0000259" key="3">
    <source>
        <dbReference type="Pfam" id="PF00990"/>
    </source>
</evidence>
<dbReference type="AlphaFoldDB" id="Q1Q1J5"/>
<evidence type="ECO:0000313" key="4">
    <source>
        <dbReference type="EMBL" id="CAJ73881.1"/>
    </source>
</evidence>
<dbReference type="InterPro" id="IPR029787">
    <property type="entry name" value="Nucleotide_cyclase"/>
</dbReference>
<dbReference type="EMBL" id="CT573071">
    <property type="protein sequence ID" value="CAJ73881.1"/>
    <property type="molecule type" value="Genomic_DNA"/>
</dbReference>
<reference evidence="5 6" key="3">
    <citation type="submission" date="2020-02" db="EMBL/GenBank/DDBJ databases">
        <title>Newly sequenced genome of strain CSTR1 showed variability in Candidatus Kuenenia stuttgartiensis genomes.</title>
        <authorList>
            <person name="Ding C."/>
            <person name="Adrian L."/>
        </authorList>
    </citation>
    <scope>NUCLEOTIDE SEQUENCE [LARGE SCALE GENOMIC DNA]</scope>
    <source>
        <strain evidence="5 6">CSTR1</strain>
    </source>
</reference>
<evidence type="ECO:0000256" key="2">
    <source>
        <dbReference type="ARBA" id="ARBA00034247"/>
    </source>
</evidence>
<evidence type="ECO:0000313" key="6">
    <source>
        <dbReference type="Proteomes" id="UP000501926"/>
    </source>
</evidence>
<reference evidence="4" key="2">
    <citation type="submission" date="2006-01" db="EMBL/GenBank/DDBJ databases">
        <authorList>
            <person name="Genoscope"/>
        </authorList>
    </citation>
    <scope>NUCLEOTIDE SEQUENCE</scope>
</reference>
<dbReference type="OrthoDB" id="9759607at2"/>
<dbReference type="GO" id="GO:1902201">
    <property type="term" value="P:negative regulation of bacterial-type flagellum-dependent cell motility"/>
    <property type="evidence" value="ECO:0007669"/>
    <property type="project" value="TreeGrafter"/>
</dbReference>
<dbReference type="Gene3D" id="3.30.70.270">
    <property type="match status" value="1"/>
</dbReference>
<evidence type="ECO:0000256" key="1">
    <source>
        <dbReference type="ARBA" id="ARBA00012528"/>
    </source>
</evidence>